<protein>
    <submittedName>
        <fullName evidence="2">Uncharacterized protein</fullName>
    </submittedName>
</protein>
<evidence type="ECO:0000313" key="3">
    <source>
        <dbReference type="Proteomes" id="UP000054977"/>
    </source>
</evidence>
<dbReference type="STRING" id="326474.AWB65_01659"/>
<dbReference type="RefSeq" id="WP_125474089.1">
    <property type="nucleotide sequence ID" value="NZ_FCNW02000005.1"/>
</dbReference>
<evidence type="ECO:0000256" key="1">
    <source>
        <dbReference type="SAM" id="MobiDB-lite"/>
    </source>
</evidence>
<dbReference type="AlphaFoldDB" id="A0A158G8E3"/>
<proteinExistence type="predicted"/>
<dbReference type="EMBL" id="FCNW02000005">
    <property type="protein sequence ID" value="SAL28131.1"/>
    <property type="molecule type" value="Genomic_DNA"/>
</dbReference>
<comment type="caution">
    <text evidence="2">The sequence shown here is derived from an EMBL/GenBank/DDBJ whole genome shotgun (WGS) entry which is preliminary data.</text>
</comment>
<name>A0A158G8E3_9BURK</name>
<keyword evidence="3" id="KW-1185">Reference proteome</keyword>
<organism evidence="2 3">
    <name type="scientific">Caballeronia humi</name>
    <dbReference type="NCBI Taxonomy" id="326474"/>
    <lineage>
        <taxon>Bacteria</taxon>
        <taxon>Pseudomonadati</taxon>
        <taxon>Pseudomonadota</taxon>
        <taxon>Betaproteobacteria</taxon>
        <taxon>Burkholderiales</taxon>
        <taxon>Burkholderiaceae</taxon>
        <taxon>Caballeronia</taxon>
    </lineage>
</organism>
<evidence type="ECO:0000313" key="2">
    <source>
        <dbReference type="EMBL" id="SAL28131.1"/>
    </source>
</evidence>
<gene>
    <name evidence="2" type="ORF">AWB65_01659</name>
</gene>
<sequence>MHKKLLINKKPAYYRGQLLLEDDFIAEQRYHANARYRHSLNLHGWGVVRGLEVRHAGTNEIVVSPGFAIDGRGHEIELVQEEKIEVPSNSANATLMASLVYDEDDTPAAGDSERRTRKCYAVLALTVGVAEAAVVLASVELDEHSHVTAHGIRTTNRRNLKTPLSPGCVTARALDPHLRTGWLRMPFRPTAWPSDEEDAPPPFRVGPTEARSHRKIKDEPNLNGAGGTMAISLAPGVTRVLKLRVAGAENEGRLRVELYIGGWDAKNRKHVANVVLDAEVKGGPYDETWDVSKGDIHLETSTLSVAIRADGYARVSLVAVEVTCDPALLQVAPVIG</sequence>
<feature type="region of interest" description="Disordered" evidence="1">
    <location>
        <begin position="193"/>
        <end position="222"/>
    </location>
</feature>
<dbReference type="OrthoDB" id="8555998at2"/>
<accession>A0A158G8E3</accession>
<reference evidence="2" key="1">
    <citation type="submission" date="2016-01" db="EMBL/GenBank/DDBJ databases">
        <authorList>
            <person name="Peeters C."/>
        </authorList>
    </citation>
    <scope>NUCLEOTIDE SEQUENCE [LARGE SCALE GENOMIC DNA]</scope>
    <source>
        <strain evidence="2">LMG 22934</strain>
    </source>
</reference>
<dbReference type="Proteomes" id="UP000054977">
    <property type="component" value="Unassembled WGS sequence"/>
</dbReference>